<dbReference type="SUPFAM" id="SSF48498">
    <property type="entry name" value="Tetracyclin repressor-like, C-terminal domain"/>
    <property type="match status" value="1"/>
</dbReference>
<sequence length="232" mass="24959">MARTAPPHAPDPAAGPPSPEAAPRSRGRPRRDAPDLRASLLDAALASYVRHGIAGATLRRIAAEAGVTPALLHYYFADAAGLREAVIAERLMPVFFDIRDTLLGMPDASLREVLTAFVDGICATIARHAWLPPLWIREVVSEGGSLRDLLVTRLAPQIATVLAERFGLEQAAGRLNPALDPRLLMVSLVGLTLFPAAGTPIWRQIFASDELGIDDIRRHALALIERGLELPA</sequence>
<feature type="DNA-binding region" description="H-T-H motif" evidence="2">
    <location>
        <begin position="57"/>
        <end position="76"/>
    </location>
</feature>
<dbReference type="Gene3D" id="1.10.357.10">
    <property type="entry name" value="Tetracycline Repressor, domain 2"/>
    <property type="match status" value="1"/>
</dbReference>
<accession>A0ABT6JMI5</accession>
<comment type="caution">
    <text evidence="5">The sequence shown here is derived from an EMBL/GenBank/DDBJ whole genome shotgun (WGS) entry which is preliminary data.</text>
</comment>
<evidence type="ECO:0000313" key="5">
    <source>
        <dbReference type="EMBL" id="MDH5831903.1"/>
    </source>
</evidence>
<dbReference type="InterPro" id="IPR009057">
    <property type="entry name" value="Homeodomain-like_sf"/>
</dbReference>
<name>A0ABT6JMI5_9GAMM</name>
<feature type="compositionally biased region" description="Pro residues" evidence="3">
    <location>
        <begin position="7"/>
        <end position="20"/>
    </location>
</feature>
<protein>
    <submittedName>
        <fullName evidence="5">TetR/AcrR family transcriptional regulator</fullName>
    </submittedName>
</protein>
<dbReference type="InterPro" id="IPR050109">
    <property type="entry name" value="HTH-type_TetR-like_transc_reg"/>
</dbReference>
<dbReference type="Pfam" id="PF00440">
    <property type="entry name" value="TetR_N"/>
    <property type="match status" value="1"/>
</dbReference>
<feature type="region of interest" description="Disordered" evidence="3">
    <location>
        <begin position="1"/>
        <end position="33"/>
    </location>
</feature>
<proteinExistence type="predicted"/>
<dbReference type="SUPFAM" id="SSF46689">
    <property type="entry name" value="Homeodomain-like"/>
    <property type="match status" value="1"/>
</dbReference>
<dbReference type="PANTHER" id="PTHR30055">
    <property type="entry name" value="HTH-TYPE TRANSCRIPTIONAL REGULATOR RUTR"/>
    <property type="match status" value="1"/>
</dbReference>
<evidence type="ECO:0000313" key="6">
    <source>
        <dbReference type="Proteomes" id="UP001156831"/>
    </source>
</evidence>
<reference evidence="5 6" key="1">
    <citation type="submission" date="2023-04" db="EMBL/GenBank/DDBJ databases">
        <title>Luteimonas sp. M1R5S18.</title>
        <authorList>
            <person name="Sun J.-Q."/>
        </authorList>
    </citation>
    <scope>NUCLEOTIDE SEQUENCE [LARGE SCALE GENOMIC DNA]</scope>
    <source>
        <strain evidence="5 6">M1R5S18</strain>
    </source>
</reference>
<dbReference type="InterPro" id="IPR036271">
    <property type="entry name" value="Tet_transcr_reg_TetR-rel_C_sf"/>
</dbReference>
<dbReference type="RefSeq" id="WP_280602853.1">
    <property type="nucleotide sequence ID" value="NZ_JARXRN010000028.1"/>
</dbReference>
<feature type="domain" description="HTH tetR-type" evidence="4">
    <location>
        <begin position="34"/>
        <end position="94"/>
    </location>
</feature>
<evidence type="ECO:0000256" key="1">
    <source>
        <dbReference type="ARBA" id="ARBA00023125"/>
    </source>
</evidence>
<evidence type="ECO:0000256" key="3">
    <source>
        <dbReference type="SAM" id="MobiDB-lite"/>
    </source>
</evidence>
<evidence type="ECO:0000256" key="2">
    <source>
        <dbReference type="PROSITE-ProRule" id="PRU00335"/>
    </source>
</evidence>
<dbReference type="InterPro" id="IPR001647">
    <property type="entry name" value="HTH_TetR"/>
</dbReference>
<evidence type="ECO:0000259" key="4">
    <source>
        <dbReference type="PROSITE" id="PS50977"/>
    </source>
</evidence>
<gene>
    <name evidence="5" type="ORF">QFW80_15385</name>
</gene>
<dbReference type="Proteomes" id="UP001156831">
    <property type="component" value="Unassembled WGS sequence"/>
</dbReference>
<organism evidence="5 6">
    <name type="scientific">Luteimonas rhizosphaericola</name>
    <dbReference type="NCBI Taxonomy" id="3042024"/>
    <lineage>
        <taxon>Bacteria</taxon>
        <taxon>Pseudomonadati</taxon>
        <taxon>Pseudomonadota</taxon>
        <taxon>Gammaproteobacteria</taxon>
        <taxon>Lysobacterales</taxon>
        <taxon>Lysobacteraceae</taxon>
        <taxon>Luteimonas</taxon>
    </lineage>
</organism>
<dbReference type="PROSITE" id="PS50977">
    <property type="entry name" value="HTH_TETR_2"/>
    <property type="match status" value="1"/>
</dbReference>
<keyword evidence="1 2" id="KW-0238">DNA-binding</keyword>
<dbReference type="PANTHER" id="PTHR30055:SF219">
    <property type="entry name" value="TRANSCRIPTIONAL REGULATORY PROTEIN"/>
    <property type="match status" value="1"/>
</dbReference>
<keyword evidence="6" id="KW-1185">Reference proteome</keyword>
<dbReference type="EMBL" id="JARXRN010000028">
    <property type="protein sequence ID" value="MDH5831903.1"/>
    <property type="molecule type" value="Genomic_DNA"/>
</dbReference>